<proteinExistence type="predicted"/>
<feature type="compositionally biased region" description="Polar residues" evidence="1">
    <location>
        <begin position="132"/>
        <end position="141"/>
    </location>
</feature>
<dbReference type="EMBL" id="BJHY01000001">
    <property type="protein sequence ID" value="GDY70891.1"/>
    <property type="molecule type" value="Genomic_DNA"/>
</dbReference>
<reference evidence="2 5" key="2">
    <citation type="submission" date="2019-04" db="EMBL/GenBank/DDBJ databases">
        <title>Draft genome sequences of Streptomyces avermitilis NBRC 14893.</title>
        <authorList>
            <person name="Komaki H."/>
            <person name="Tamura T."/>
            <person name="Hosoyama A."/>
        </authorList>
    </citation>
    <scope>NUCLEOTIDE SEQUENCE [LARGE SCALE GENOMIC DNA]</scope>
    <source>
        <strain evidence="2 5">NBRC 14893</strain>
    </source>
</reference>
<gene>
    <name evidence="2" type="ORF">SAV14893_081220</name>
    <name evidence="3" type="ORF">SAV31267_003760</name>
</gene>
<dbReference type="AlphaFoldDB" id="A0A4D4MFV5"/>
<feature type="compositionally biased region" description="Pro residues" evidence="1">
    <location>
        <begin position="154"/>
        <end position="163"/>
    </location>
</feature>
<dbReference type="RefSeq" id="WP_048894424.1">
    <property type="nucleotide sequence ID" value="NZ_BAABTN010000050.1"/>
</dbReference>
<sequence>MDTATLLLLGAAGGAVRGIVHAYDCMTEWLGGRRQHRLIPDPPAEGPPAFSTFYDVGGESIAAVVHTVLGAAVAVLLGTSGQVSGGFAVFAAGASAPLVLVQLKNSRLAEVILGDPHAPPAAPQSAGGTGTGQAPDSSSEILATERPAGSGPVTPSPHGPRPSRPSELSAGLRRPTAGQDGAV</sequence>
<feature type="region of interest" description="Disordered" evidence="1">
    <location>
        <begin position="114"/>
        <end position="183"/>
    </location>
</feature>
<protein>
    <submittedName>
        <fullName evidence="3">Uncharacterized protein</fullName>
    </submittedName>
</protein>
<organism evidence="3 4">
    <name type="scientific">Streptomyces avermitilis</name>
    <dbReference type="NCBI Taxonomy" id="33903"/>
    <lineage>
        <taxon>Bacteria</taxon>
        <taxon>Bacillati</taxon>
        <taxon>Actinomycetota</taxon>
        <taxon>Actinomycetes</taxon>
        <taxon>Kitasatosporales</taxon>
        <taxon>Streptomycetaceae</taxon>
        <taxon>Streptomyces</taxon>
    </lineage>
</organism>
<evidence type="ECO:0000256" key="1">
    <source>
        <dbReference type="SAM" id="MobiDB-lite"/>
    </source>
</evidence>
<evidence type="ECO:0000313" key="2">
    <source>
        <dbReference type="EMBL" id="GDY68729.1"/>
    </source>
</evidence>
<accession>A0A4D4MFV5</accession>
<comment type="caution">
    <text evidence="3">The sequence shown here is derived from an EMBL/GenBank/DDBJ whole genome shotgun (WGS) entry which is preliminary data.</text>
</comment>
<evidence type="ECO:0000313" key="4">
    <source>
        <dbReference type="Proteomes" id="UP000299211"/>
    </source>
</evidence>
<evidence type="ECO:0000313" key="5">
    <source>
        <dbReference type="Proteomes" id="UP000302139"/>
    </source>
</evidence>
<dbReference type="EMBL" id="BJHX01000001">
    <property type="protein sequence ID" value="GDY68729.1"/>
    <property type="molecule type" value="Genomic_DNA"/>
</dbReference>
<dbReference type="Proteomes" id="UP000299211">
    <property type="component" value="Unassembled WGS sequence"/>
</dbReference>
<evidence type="ECO:0000313" key="3">
    <source>
        <dbReference type="EMBL" id="GDY70891.1"/>
    </source>
</evidence>
<name>A0A4D4MFV5_STRAX</name>
<dbReference type="Proteomes" id="UP000302139">
    <property type="component" value="Unassembled WGS sequence"/>
</dbReference>
<reference evidence="3 4" key="1">
    <citation type="submission" date="2019-04" db="EMBL/GenBank/DDBJ databases">
        <title>Draft genome sequences of Streptomyces avermitilis ATCC 31267.</title>
        <authorList>
            <person name="Komaki H."/>
            <person name="Tamura T."/>
            <person name="Hosoyama A."/>
        </authorList>
    </citation>
    <scope>NUCLEOTIDE SEQUENCE [LARGE SCALE GENOMIC DNA]</scope>
    <source>
        <strain evidence="3 4">ATCC 31267</strain>
    </source>
</reference>